<feature type="compositionally biased region" description="Polar residues" evidence="1">
    <location>
        <begin position="63"/>
        <end position="81"/>
    </location>
</feature>
<feature type="compositionally biased region" description="Polar residues" evidence="1">
    <location>
        <begin position="33"/>
        <end position="53"/>
    </location>
</feature>
<name>A0AAV7T2A9_PLEWA</name>
<evidence type="ECO:0000256" key="1">
    <source>
        <dbReference type="SAM" id="MobiDB-lite"/>
    </source>
</evidence>
<proteinExistence type="predicted"/>
<protein>
    <submittedName>
        <fullName evidence="2">Uncharacterized protein</fullName>
    </submittedName>
</protein>
<evidence type="ECO:0000313" key="3">
    <source>
        <dbReference type="Proteomes" id="UP001066276"/>
    </source>
</evidence>
<gene>
    <name evidence="2" type="ORF">NDU88_002247</name>
</gene>
<keyword evidence="3" id="KW-1185">Reference proteome</keyword>
<comment type="caution">
    <text evidence="2">The sequence shown here is derived from an EMBL/GenBank/DDBJ whole genome shotgun (WGS) entry which is preliminary data.</text>
</comment>
<dbReference type="AlphaFoldDB" id="A0AAV7T2A9"/>
<sequence>MGPASSPESVREGPPFQRPPMTRGGLSWRLLPLTSSSGPRGQETPGSADTGVSEQARPRRGSHTQPQDSARLLQSASGPSR</sequence>
<reference evidence="2" key="1">
    <citation type="journal article" date="2022" name="bioRxiv">
        <title>Sequencing and chromosome-scale assembly of the giantPleurodeles waltlgenome.</title>
        <authorList>
            <person name="Brown T."/>
            <person name="Elewa A."/>
            <person name="Iarovenko S."/>
            <person name="Subramanian E."/>
            <person name="Araus A.J."/>
            <person name="Petzold A."/>
            <person name="Susuki M."/>
            <person name="Suzuki K.-i.T."/>
            <person name="Hayashi T."/>
            <person name="Toyoda A."/>
            <person name="Oliveira C."/>
            <person name="Osipova E."/>
            <person name="Leigh N.D."/>
            <person name="Simon A."/>
            <person name="Yun M.H."/>
        </authorList>
    </citation>
    <scope>NUCLEOTIDE SEQUENCE</scope>
    <source>
        <strain evidence="2">20211129_DDA</strain>
        <tissue evidence="2">Liver</tissue>
    </source>
</reference>
<dbReference type="Proteomes" id="UP001066276">
    <property type="component" value="Chromosome 4_1"/>
</dbReference>
<accession>A0AAV7T2A9</accession>
<dbReference type="EMBL" id="JANPWB010000007">
    <property type="protein sequence ID" value="KAJ1170370.1"/>
    <property type="molecule type" value="Genomic_DNA"/>
</dbReference>
<feature type="region of interest" description="Disordered" evidence="1">
    <location>
        <begin position="1"/>
        <end position="81"/>
    </location>
</feature>
<organism evidence="2 3">
    <name type="scientific">Pleurodeles waltl</name>
    <name type="common">Iberian ribbed newt</name>
    <dbReference type="NCBI Taxonomy" id="8319"/>
    <lineage>
        <taxon>Eukaryota</taxon>
        <taxon>Metazoa</taxon>
        <taxon>Chordata</taxon>
        <taxon>Craniata</taxon>
        <taxon>Vertebrata</taxon>
        <taxon>Euteleostomi</taxon>
        <taxon>Amphibia</taxon>
        <taxon>Batrachia</taxon>
        <taxon>Caudata</taxon>
        <taxon>Salamandroidea</taxon>
        <taxon>Salamandridae</taxon>
        <taxon>Pleurodelinae</taxon>
        <taxon>Pleurodeles</taxon>
    </lineage>
</organism>
<evidence type="ECO:0000313" key="2">
    <source>
        <dbReference type="EMBL" id="KAJ1170370.1"/>
    </source>
</evidence>